<comment type="caution">
    <text evidence="2">The sequence shown here is derived from an EMBL/GenBank/DDBJ whole genome shotgun (WGS) entry which is preliminary data.</text>
</comment>
<evidence type="ECO:0000313" key="3">
    <source>
        <dbReference type="Proteomes" id="UP001223420"/>
    </source>
</evidence>
<protein>
    <recommendedName>
        <fullName evidence="4">DUF411 domain-containing protein</fullName>
    </recommendedName>
</protein>
<evidence type="ECO:0008006" key="4">
    <source>
        <dbReference type="Google" id="ProtNLM"/>
    </source>
</evidence>
<gene>
    <name evidence="2" type="ORF">QO001_005779</name>
</gene>
<keyword evidence="1" id="KW-0732">Signal</keyword>
<evidence type="ECO:0000256" key="1">
    <source>
        <dbReference type="SAM" id="SignalP"/>
    </source>
</evidence>
<dbReference type="InterPro" id="IPR007332">
    <property type="entry name" value="DUF411"/>
</dbReference>
<dbReference type="Proteomes" id="UP001223420">
    <property type="component" value="Unassembled WGS sequence"/>
</dbReference>
<organism evidence="2 3">
    <name type="scientific">Methylobacterium brachiatum</name>
    <dbReference type="NCBI Taxonomy" id="269660"/>
    <lineage>
        <taxon>Bacteria</taxon>
        <taxon>Pseudomonadati</taxon>
        <taxon>Pseudomonadota</taxon>
        <taxon>Alphaproteobacteria</taxon>
        <taxon>Hyphomicrobiales</taxon>
        <taxon>Methylobacteriaceae</taxon>
        <taxon>Methylobacterium</taxon>
    </lineage>
</organism>
<dbReference type="EMBL" id="JAUSWL010000018">
    <property type="protein sequence ID" value="MDQ0546827.1"/>
    <property type="molecule type" value="Genomic_DNA"/>
</dbReference>
<name>A0AAJ1U033_9HYPH</name>
<sequence length="145" mass="15340">MMHRRTLLGVLLTVTAPSIAAAQGVQTAILYKNPQCQCCDAYAKVLQRNGIAVTVKETPALAALKREHGVPEPLQGCHTLLIDGYVVEGHVPVTAVKRLLAERPAIKGISLPGMPAGSPGMDGEKTGPFTIYEIGDGAPKVFARE</sequence>
<dbReference type="RefSeq" id="WP_007564021.1">
    <property type="nucleotide sequence ID" value="NZ_JARVWR010000020.1"/>
</dbReference>
<feature type="chain" id="PRO_5042547515" description="DUF411 domain-containing protein" evidence="1">
    <location>
        <begin position="23"/>
        <end position="145"/>
    </location>
</feature>
<dbReference type="AlphaFoldDB" id="A0AAJ1U033"/>
<proteinExistence type="predicted"/>
<reference evidence="2" key="1">
    <citation type="submission" date="2023-07" db="EMBL/GenBank/DDBJ databases">
        <title>Genomic Encyclopedia of Type Strains, Phase IV (KMG-IV): sequencing the most valuable type-strain genomes for metagenomic binning, comparative biology and taxonomic classification.</title>
        <authorList>
            <person name="Goeker M."/>
        </authorList>
    </citation>
    <scope>NUCLEOTIDE SEQUENCE</scope>
    <source>
        <strain evidence="2">DSM 19569</strain>
    </source>
</reference>
<accession>A0AAJ1U033</accession>
<feature type="signal peptide" evidence="1">
    <location>
        <begin position="1"/>
        <end position="22"/>
    </location>
</feature>
<evidence type="ECO:0000313" key="2">
    <source>
        <dbReference type="EMBL" id="MDQ0546827.1"/>
    </source>
</evidence>
<dbReference type="Pfam" id="PF04214">
    <property type="entry name" value="DUF411"/>
    <property type="match status" value="1"/>
</dbReference>